<dbReference type="InterPro" id="IPR037523">
    <property type="entry name" value="VOC_core"/>
</dbReference>
<dbReference type="InterPro" id="IPR041581">
    <property type="entry name" value="Glyoxalase_6"/>
</dbReference>
<dbReference type="PANTHER" id="PTHR35908:SF1">
    <property type="entry name" value="CONSERVED PROTEIN"/>
    <property type="match status" value="1"/>
</dbReference>
<feature type="domain" description="VOC" evidence="1">
    <location>
        <begin position="5"/>
        <end position="119"/>
    </location>
</feature>
<protein>
    <submittedName>
        <fullName evidence="2">VOC family protein</fullName>
    </submittedName>
</protein>
<evidence type="ECO:0000313" key="3">
    <source>
        <dbReference type="Proteomes" id="UP001501170"/>
    </source>
</evidence>
<dbReference type="SUPFAM" id="SSF54593">
    <property type="entry name" value="Glyoxalase/Bleomycin resistance protein/Dihydroxybiphenyl dioxygenase"/>
    <property type="match status" value="1"/>
</dbReference>
<dbReference type="Pfam" id="PF18029">
    <property type="entry name" value="Glyoxalase_6"/>
    <property type="match status" value="1"/>
</dbReference>
<dbReference type="CDD" id="cd06587">
    <property type="entry name" value="VOC"/>
    <property type="match status" value="1"/>
</dbReference>
<dbReference type="Proteomes" id="UP001501170">
    <property type="component" value="Unassembled WGS sequence"/>
</dbReference>
<sequence>MATARIGSITLDCDDPVELARFWSAMLDGTVTHTSTRYACVRAGSIVITALRVPDHRPPEWPGGAVPKQIHLDLVVADLDEGAAEAVRLGARLSPQQAAPDLCRVLFDPAGHPFCVCLDRAPF</sequence>
<proteinExistence type="predicted"/>
<dbReference type="InterPro" id="IPR029068">
    <property type="entry name" value="Glyas_Bleomycin-R_OHBP_Dase"/>
</dbReference>
<dbReference type="PANTHER" id="PTHR35908">
    <property type="entry name" value="HYPOTHETICAL FUSION PROTEIN"/>
    <property type="match status" value="1"/>
</dbReference>
<dbReference type="Gene3D" id="3.10.180.10">
    <property type="entry name" value="2,3-Dihydroxybiphenyl 1,2-Dioxygenase, domain 1"/>
    <property type="match status" value="1"/>
</dbReference>
<name>A0ABN3H9S6_9ACTN</name>
<dbReference type="EMBL" id="BAAARB010000004">
    <property type="protein sequence ID" value="GAA2373521.1"/>
    <property type="molecule type" value="Genomic_DNA"/>
</dbReference>
<accession>A0ABN3H9S6</accession>
<evidence type="ECO:0000313" key="2">
    <source>
        <dbReference type="EMBL" id="GAA2373521.1"/>
    </source>
</evidence>
<organism evidence="2 3">
    <name type="scientific">Gordonia cholesterolivorans</name>
    <dbReference type="NCBI Taxonomy" id="559625"/>
    <lineage>
        <taxon>Bacteria</taxon>
        <taxon>Bacillati</taxon>
        <taxon>Actinomycetota</taxon>
        <taxon>Actinomycetes</taxon>
        <taxon>Mycobacteriales</taxon>
        <taxon>Gordoniaceae</taxon>
        <taxon>Gordonia</taxon>
    </lineage>
</organism>
<gene>
    <name evidence="2" type="ORF">GCM10009855_10920</name>
</gene>
<keyword evidence="3" id="KW-1185">Reference proteome</keyword>
<dbReference type="PROSITE" id="PS51819">
    <property type="entry name" value="VOC"/>
    <property type="match status" value="1"/>
</dbReference>
<reference evidence="2 3" key="1">
    <citation type="journal article" date="2019" name="Int. J. Syst. Evol. Microbiol.">
        <title>The Global Catalogue of Microorganisms (GCM) 10K type strain sequencing project: providing services to taxonomists for standard genome sequencing and annotation.</title>
        <authorList>
            <consortium name="The Broad Institute Genomics Platform"/>
            <consortium name="The Broad Institute Genome Sequencing Center for Infectious Disease"/>
            <person name="Wu L."/>
            <person name="Ma J."/>
        </authorList>
    </citation>
    <scope>NUCLEOTIDE SEQUENCE [LARGE SCALE GENOMIC DNA]</scope>
    <source>
        <strain evidence="2 3">JCM 16227</strain>
    </source>
</reference>
<dbReference type="RefSeq" id="WP_006897861.1">
    <property type="nucleotide sequence ID" value="NZ_BAAARB010000004.1"/>
</dbReference>
<evidence type="ECO:0000259" key="1">
    <source>
        <dbReference type="PROSITE" id="PS51819"/>
    </source>
</evidence>
<comment type="caution">
    <text evidence="2">The sequence shown here is derived from an EMBL/GenBank/DDBJ whole genome shotgun (WGS) entry which is preliminary data.</text>
</comment>